<feature type="compositionally biased region" description="Polar residues" evidence="1">
    <location>
        <begin position="63"/>
        <end position="73"/>
    </location>
</feature>
<dbReference type="Gene3D" id="1.25.10.10">
    <property type="entry name" value="Leucine-rich Repeat Variant"/>
    <property type="match status" value="1"/>
</dbReference>
<dbReference type="InterPro" id="IPR011989">
    <property type="entry name" value="ARM-like"/>
</dbReference>
<feature type="region of interest" description="Disordered" evidence="1">
    <location>
        <begin position="999"/>
        <end position="1018"/>
    </location>
</feature>
<keyword evidence="3" id="KW-1185">Reference proteome</keyword>
<proteinExistence type="predicted"/>
<accession>U6MFJ7</accession>
<gene>
    <name evidence="2" type="ORF">EMWEY_00006440</name>
</gene>
<dbReference type="InterPro" id="IPR016024">
    <property type="entry name" value="ARM-type_fold"/>
</dbReference>
<evidence type="ECO:0000313" key="2">
    <source>
        <dbReference type="EMBL" id="CDJ60430.1"/>
    </source>
</evidence>
<evidence type="ECO:0008006" key="4">
    <source>
        <dbReference type="Google" id="ProtNLM"/>
    </source>
</evidence>
<protein>
    <recommendedName>
        <fullName evidence="4">HEAT repeat-containing protein</fullName>
    </recommendedName>
</protein>
<dbReference type="GeneID" id="25334630"/>
<feature type="region of interest" description="Disordered" evidence="1">
    <location>
        <begin position="965"/>
        <end position="987"/>
    </location>
</feature>
<name>U6MFJ7_EIMMA</name>
<sequence length="1074" mass="118550">MTAPQVLPHTLQTWQQQHQQLLQLLRRDLNRLTDSNTVIRFRGVRGILRVYEEEAARRAPGSDQATTSSNSHQGLRGDPNCSPCAFSGVFLSNVYAPVSVLCADEASESCRATALELVHVSSGNSEAAKPLVAVIAERLKESSREVEKSEELRFTNMQFLQHLLQHAADPPVWNCSRRQHNQQPQAVSLSERGWNATEFADCLLAGVSSALKDKSPSNAIEACRLLSAISQKVEVSVLLQSCKQLLDRLVSCLFRPQRAVRWVGSKSHSTFENSRLRMVQMLKRLVQDMSPRVLLRKKVLPHILQLFLLLMGDIDQAVSQEAGEALHSVAPRCVFLSRRREQHRHWTAEQTRSGKLSSEEEAYTSGDTSGSEDIVGEPKDKVPQRAQLTLSAPCETGADTSGVYNSVQNPREPATELAGLHLKELLADLLPRLTSWSTDERLASLRALAALMPISGPRLLHELPHLLLQLYETCSIGEGGPPASRQDEQQQASALLLLVQHSILREMNIQSVAGSVCNGDSVNEPWHRGGLQELGACSSLCNSLEAVELALQCTGQVALLLPPCCWLPLIAVHLGLQKEVHLYIQDKERALAIAVAEKTERQVEMRSEGAAQEEKEFLQMFPGGYKFVVDTLGLNAPKHFQNQHMTALGAAPGKTSSAVKHICSSESRKQALLLLARLLRGLKRYNRNEGQQEVKKQQVHMGVAKETHRGVYSLGREELWLLVRIIEQVQGPECGTDSEDNMPFTAALLLQLLHAAGELCQMETKSLFAAALLQQVDCRSHQEIAREMVKSVCEYTGEQPLKLYLVFLDDLVSSELHDDCLGEDGASTLSPRMQPTGSLQVLWSSNNARRLLLLRALHGAQEAADSEESPTDLNCLNMCNLVKLLQRQGTAQEATAPMRGDILGACLALFSLRLFIPLARPYGGWLLEHLLVPNLRWRPGEANAKLRKVALLCVSQIIPTLSTSHIPPISRPHKENKGDYENSQDEGFNEVGAANHLTAATDRRDRPPAEPQGSNDSQVKVRPVIAAVSLLSPLLISCMDDDWNADVRSLAVGVVRQLFLDLHVSLMPLLGARV</sequence>
<evidence type="ECO:0000313" key="3">
    <source>
        <dbReference type="Proteomes" id="UP000030763"/>
    </source>
</evidence>
<dbReference type="VEuPathDB" id="ToxoDB:EMWEY_00006440"/>
<reference evidence="2" key="2">
    <citation type="submission" date="2013-10" db="EMBL/GenBank/DDBJ databases">
        <authorList>
            <person name="Aslett M."/>
        </authorList>
    </citation>
    <scope>NUCLEOTIDE SEQUENCE [LARGE SCALE GENOMIC DNA]</scope>
    <source>
        <strain evidence="2">Weybridge</strain>
    </source>
</reference>
<evidence type="ECO:0000256" key="1">
    <source>
        <dbReference type="SAM" id="MobiDB-lite"/>
    </source>
</evidence>
<feature type="region of interest" description="Disordered" evidence="1">
    <location>
        <begin position="55"/>
        <end position="77"/>
    </location>
</feature>
<feature type="region of interest" description="Disordered" evidence="1">
    <location>
        <begin position="345"/>
        <end position="379"/>
    </location>
</feature>
<dbReference type="PANTHER" id="PTHR16216:SF2">
    <property type="entry name" value="DYNEIN AXONEMAL ASSEMBLY FACTOR 5"/>
    <property type="match status" value="1"/>
</dbReference>
<dbReference type="Proteomes" id="UP000030763">
    <property type="component" value="Unassembled WGS sequence"/>
</dbReference>
<dbReference type="EMBL" id="HG721849">
    <property type="protein sequence ID" value="CDJ60430.1"/>
    <property type="molecule type" value="Genomic_DNA"/>
</dbReference>
<dbReference type="OMA" id="REVILIC"/>
<dbReference type="AlphaFoldDB" id="U6MFJ7"/>
<dbReference type="InterPro" id="IPR052623">
    <property type="entry name" value="DAAF5"/>
</dbReference>
<reference evidence="2" key="1">
    <citation type="submission" date="2013-10" db="EMBL/GenBank/DDBJ databases">
        <title>Genomic analysis of the causative agents of coccidiosis in chickens.</title>
        <authorList>
            <person name="Reid A.J."/>
            <person name="Blake D."/>
            <person name="Billington K."/>
            <person name="Browne H."/>
            <person name="Dunn M."/>
            <person name="Hung S."/>
            <person name="Kawahara F."/>
            <person name="Miranda-Saavedra D."/>
            <person name="Mourier T."/>
            <person name="Nagra H."/>
            <person name="Otto T.D."/>
            <person name="Rawlings N."/>
            <person name="Sanchez A."/>
            <person name="Sanders M."/>
            <person name="Subramaniam C."/>
            <person name="Tay Y."/>
            <person name="Dear P."/>
            <person name="Doerig C."/>
            <person name="Gruber A."/>
            <person name="Parkinson J."/>
            <person name="Shirley M."/>
            <person name="Wan K.L."/>
            <person name="Berriman M."/>
            <person name="Tomley F."/>
            <person name="Pain A."/>
        </authorList>
    </citation>
    <scope>NUCLEOTIDE SEQUENCE [LARGE SCALE GENOMIC DNA]</scope>
    <source>
        <strain evidence="2">Weybridge</strain>
    </source>
</reference>
<dbReference type="RefSeq" id="XP_013337080.1">
    <property type="nucleotide sequence ID" value="XM_013481626.1"/>
</dbReference>
<dbReference type="OrthoDB" id="346447at2759"/>
<dbReference type="SUPFAM" id="SSF48371">
    <property type="entry name" value="ARM repeat"/>
    <property type="match status" value="1"/>
</dbReference>
<organism evidence="2 3">
    <name type="scientific">Eimeria maxima</name>
    <name type="common">Coccidian parasite</name>
    <dbReference type="NCBI Taxonomy" id="5804"/>
    <lineage>
        <taxon>Eukaryota</taxon>
        <taxon>Sar</taxon>
        <taxon>Alveolata</taxon>
        <taxon>Apicomplexa</taxon>
        <taxon>Conoidasida</taxon>
        <taxon>Coccidia</taxon>
        <taxon>Eucoccidiorida</taxon>
        <taxon>Eimeriorina</taxon>
        <taxon>Eimeriidae</taxon>
        <taxon>Eimeria</taxon>
    </lineage>
</organism>
<dbReference type="PANTHER" id="PTHR16216">
    <property type="entry name" value="DYNEIN ASSEMBLY FACTOR 5, AXONEMAL"/>
    <property type="match status" value="1"/>
</dbReference>